<reference evidence="7" key="1">
    <citation type="submission" date="2015-01" db="EMBL/GenBank/DDBJ databases">
        <authorList>
            <person name="Paterson Steve"/>
        </authorList>
    </citation>
    <scope>NUCLEOTIDE SEQUENCE [LARGE SCALE GENOMIC DNA]</scope>
    <source>
        <strain evidence="7">OBR1</strain>
    </source>
</reference>
<dbReference type="InterPro" id="IPR018769">
    <property type="entry name" value="VgrG2_DUF2345"/>
</dbReference>
<feature type="domain" description="DUF2345" evidence="4">
    <location>
        <begin position="618"/>
        <end position="759"/>
    </location>
</feature>
<dbReference type="Gene3D" id="3.55.50.10">
    <property type="entry name" value="Baseplate protein-like domains"/>
    <property type="match status" value="1"/>
</dbReference>
<dbReference type="AlphaFoldDB" id="A0A0G4JTK6"/>
<dbReference type="Pfam" id="PF13296">
    <property type="entry name" value="T6SS_Vgr"/>
    <property type="match status" value="1"/>
</dbReference>
<dbReference type="Gene3D" id="2.30.110.50">
    <property type="match status" value="1"/>
</dbReference>
<dbReference type="OrthoDB" id="6710627at2"/>
<keyword evidence="7" id="KW-1185">Reference proteome</keyword>
<evidence type="ECO:0000313" key="7">
    <source>
        <dbReference type="Proteomes" id="UP000044377"/>
    </source>
</evidence>
<dbReference type="SUPFAM" id="SSF69255">
    <property type="entry name" value="gp5 N-terminal domain-like"/>
    <property type="match status" value="1"/>
</dbReference>
<gene>
    <name evidence="6" type="ORF">BN1221_01712</name>
</gene>
<evidence type="ECO:0000256" key="2">
    <source>
        <dbReference type="SAM" id="Coils"/>
    </source>
</evidence>
<feature type="domain" description="Gp5/Type VI secretion system Vgr protein OB-fold" evidence="3">
    <location>
        <begin position="412"/>
        <end position="478"/>
    </location>
</feature>
<evidence type="ECO:0000259" key="4">
    <source>
        <dbReference type="Pfam" id="PF10106"/>
    </source>
</evidence>
<dbReference type="Gene3D" id="2.40.50.230">
    <property type="entry name" value="Gp5 N-terminal domain"/>
    <property type="match status" value="1"/>
</dbReference>
<dbReference type="InterPro" id="IPR017847">
    <property type="entry name" value="T6SS_RhsGE_Vgr_subset"/>
</dbReference>
<dbReference type="InterPro" id="IPR028244">
    <property type="entry name" value="T6SS_Rhs_Vgr_dom"/>
</dbReference>
<comment type="similarity">
    <text evidence="1">Belongs to the VgrG protein family.</text>
</comment>
<dbReference type="NCBIfam" id="TIGR03361">
    <property type="entry name" value="VI_Rhs_Vgr"/>
    <property type="match status" value="1"/>
</dbReference>
<dbReference type="STRING" id="1109412.BN1221_01712"/>
<feature type="domain" description="Putative type VI secretion system Rhs element associated Vgr" evidence="5">
    <location>
        <begin position="498"/>
        <end position="599"/>
    </location>
</feature>
<feature type="coiled-coil region" evidence="2">
    <location>
        <begin position="571"/>
        <end position="626"/>
    </location>
</feature>
<dbReference type="Pfam" id="PF05954">
    <property type="entry name" value="Phage_GPD"/>
    <property type="match status" value="1"/>
</dbReference>
<keyword evidence="2" id="KW-0175">Coiled coil</keyword>
<evidence type="ECO:0000313" key="6">
    <source>
        <dbReference type="EMBL" id="CPR15783.1"/>
    </source>
</evidence>
<proteinExistence type="inferred from homology"/>
<accession>A0A0G4JTK6</accession>
<dbReference type="InterPro" id="IPR037026">
    <property type="entry name" value="Vgr_OB-fold_dom_sf"/>
</dbReference>
<dbReference type="InterPro" id="IPR006533">
    <property type="entry name" value="T6SS_Vgr_RhsGE"/>
</dbReference>
<dbReference type="Gene3D" id="4.10.220.110">
    <property type="match status" value="1"/>
</dbReference>
<name>A0A0G4JTK6_9GAMM</name>
<evidence type="ECO:0000259" key="5">
    <source>
        <dbReference type="Pfam" id="PF13296"/>
    </source>
</evidence>
<sequence length="866" mass="94778">MERMTSARSHVTASSHSRYQLTVTGNAAPLSVLHFSATEGLSQTYCYQITFTSGSDIAPGEMLLQDATFTFNAPGVTLGDVALPAASARAVHGVVTQFQRLSASADEVRYQLTLEPRLALLANAGRPAIYQNQSVPEIVEQILRRQHQFEGWQFEFRLRNRYPPCEQVMQWQESDRAFIDRLLAEVGIWYRFEMDARLKREVVVFADDQQFYQFDVSLPLRSPSGMNDNGVESVWGLSSAHQVVSQSVRVKDYNYRQAGDGLQTEAEVSGGGESTYGQVYRYGDNYLTLGGDSGESGGETAEGGDFYARLRHERLLNNQHQLSGKSNASTLAPGQMLEIAGSVPDSFAKGVLITTISAGARRDSSYTLKFTGIPYSETVGFRPEPEARPRIAGTLPARVTSITAGDTYAHLDKMGRYRVKFDFDLDNWKTGYESLWVRLAKPYSGDTYGMHLPLLAGTEVAIAFEEGNPDRPYIAYALHDSRHPDHVTQANNKRNVIRTPANNKLRMEDERGKEHIKLSTEYGGKSQLNLGHLVDGSREQRGEGFELRTDQWGAIRAGKGIFISAERRERAGSEQLDMQEAIAQLENARSEAQGLRHAAQAARAELADIEKQTALLNDTLNALKQQAVLISAPSGIAQVTPGSVQLSAGENLIATSGADGDISIGKSFRVAVRETLSLFAQRLGIKLLAAAGKVEVQAQSDAMDLLAQKQLTVASQDDRVVVTAKTELLLNCGGGYIRLKDGQIELGGPNNVLLKTAVVQRMSAASLNIPPPALPAVGPAVLELDLRDLDMSPVAHAAYTLTFEGGSVITGQLDENGYARHENVPDEPANVHYELPPPKPEPQWDPWRSMLDESDIWVGTITGGNN</sequence>
<protein>
    <submittedName>
        <fullName evidence="6">VgrG protein</fullName>
    </submittedName>
</protein>
<dbReference type="Pfam" id="PF04717">
    <property type="entry name" value="Phage_base_V"/>
    <property type="match status" value="1"/>
</dbReference>
<dbReference type="NCBIfam" id="TIGR01646">
    <property type="entry name" value="vgr_GE"/>
    <property type="match status" value="1"/>
</dbReference>
<dbReference type="InterPro" id="IPR006531">
    <property type="entry name" value="Gp5/Vgr_OB"/>
</dbReference>
<organism evidence="6 7">
    <name type="scientific">Brenneria goodwinii</name>
    <dbReference type="NCBI Taxonomy" id="1109412"/>
    <lineage>
        <taxon>Bacteria</taxon>
        <taxon>Pseudomonadati</taxon>
        <taxon>Pseudomonadota</taxon>
        <taxon>Gammaproteobacteria</taxon>
        <taxon>Enterobacterales</taxon>
        <taxon>Pectobacteriaceae</taxon>
        <taxon>Brenneria</taxon>
    </lineage>
</organism>
<dbReference type="EMBL" id="CGIG01000001">
    <property type="protein sequence ID" value="CPR15783.1"/>
    <property type="molecule type" value="Genomic_DNA"/>
</dbReference>
<dbReference type="SUPFAM" id="SSF69279">
    <property type="entry name" value="Phage tail proteins"/>
    <property type="match status" value="2"/>
</dbReference>
<dbReference type="Pfam" id="PF10106">
    <property type="entry name" value="DUF2345"/>
    <property type="match status" value="1"/>
</dbReference>
<evidence type="ECO:0000259" key="3">
    <source>
        <dbReference type="Pfam" id="PF04717"/>
    </source>
</evidence>
<dbReference type="RefSeq" id="WP_156186724.1">
    <property type="nucleotide sequence ID" value="NZ_CGIG01000001.1"/>
</dbReference>
<dbReference type="Proteomes" id="UP000044377">
    <property type="component" value="Unassembled WGS sequence"/>
</dbReference>
<evidence type="ECO:0000256" key="1">
    <source>
        <dbReference type="ARBA" id="ARBA00005558"/>
    </source>
</evidence>